<dbReference type="PRINTS" id="PR00268">
    <property type="entry name" value="NGF"/>
</dbReference>
<feature type="compositionally biased region" description="Basic and acidic residues" evidence="3">
    <location>
        <begin position="529"/>
        <end position="541"/>
    </location>
</feature>
<feature type="signal peptide" evidence="4">
    <location>
        <begin position="1"/>
        <end position="16"/>
    </location>
</feature>
<feature type="compositionally biased region" description="Polar residues" evidence="3">
    <location>
        <begin position="321"/>
        <end position="344"/>
    </location>
</feature>
<feature type="compositionally biased region" description="Polar residues" evidence="3">
    <location>
        <begin position="137"/>
        <end position="164"/>
    </location>
</feature>
<dbReference type="Gene3D" id="2.10.90.10">
    <property type="entry name" value="Cystine-knot cytokines"/>
    <property type="match status" value="1"/>
</dbReference>
<dbReference type="GO" id="GO:0050804">
    <property type="term" value="P:modulation of chemical synaptic transmission"/>
    <property type="evidence" value="ECO:0007669"/>
    <property type="project" value="TreeGrafter"/>
</dbReference>
<feature type="compositionally biased region" description="Basic residues" evidence="3">
    <location>
        <begin position="740"/>
        <end position="757"/>
    </location>
</feature>
<feature type="compositionally biased region" description="Polar residues" evidence="3">
    <location>
        <begin position="74"/>
        <end position="92"/>
    </location>
</feature>
<evidence type="ECO:0000256" key="2">
    <source>
        <dbReference type="ARBA" id="ARBA00023030"/>
    </source>
</evidence>
<feature type="region of interest" description="Disordered" evidence="3">
    <location>
        <begin position="467"/>
        <end position="545"/>
    </location>
</feature>
<dbReference type="OrthoDB" id="8959386at2759"/>
<dbReference type="InterPro" id="IPR002072">
    <property type="entry name" value="Nerve_growth_factor-rel"/>
</dbReference>
<evidence type="ECO:0000256" key="1">
    <source>
        <dbReference type="ARBA" id="ARBA00010783"/>
    </source>
</evidence>
<dbReference type="Pfam" id="PF00243">
    <property type="entry name" value="NGF"/>
    <property type="match status" value="1"/>
</dbReference>
<dbReference type="InterPro" id="IPR020408">
    <property type="entry name" value="Nerve_growth_factor-like"/>
</dbReference>
<feature type="domain" description="Nerve growth factor-related" evidence="5">
    <location>
        <begin position="534"/>
        <end position="637"/>
    </location>
</feature>
<feature type="region of interest" description="Disordered" evidence="3">
    <location>
        <begin position="26"/>
        <end position="344"/>
    </location>
</feature>
<keyword evidence="7" id="KW-1185">Reference proteome</keyword>
<feature type="compositionally biased region" description="Polar residues" evidence="3">
    <location>
        <begin position="44"/>
        <end position="66"/>
    </location>
</feature>
<feature type="chain" id="PRO_5035886013" description="Nerve growth factor-related domain-containing protein" evidence="4">
    <location>
        <begin position="17"/>
        <end position="785"/>
    </location>
</feature>
<dbReference type="GO" id="GO:0007169">
    <property type="term" value="P:cell surface receptor protein tyrosine kinase signaling pathway"/>
    <property type="evidence" value="ECO:0007669"/>
    <property type="project" value="TreeGrafter"/>
</dbReference>
<comment type="similarity">
    <text evidence="1">Belongs to the NGF-beta family.</text>
</comment>
<dbReference type="GO" id="GO:0043524">
    <property type="term" value="P:negative regulation of neuron apoptotic process"/>
    <property type="evidence" value="ECO:0007669"/>
    <property type="project" value="TreeGrafter"/>
</dbReference>
<dbReference type="Proteomes" id="UP000824540">
    <property type="component" value="Unassembled WGS sequence"/>
</dbReference>
<dbReference type="PANTHER" id="PTHR11589:SF8">
    <property type="entry name" value="NEUROTROPHIN-4"/>
    <property type="match status" value="1"/>
</dbReference>
<evidence type="ECO:0000256" key="3">
    <source>
        <dbReference type="SAM" id="MobiDB-lite"/>
    </source>
</evidence>
<dbReference type="PROSITE" id="PS50270">
    <property type="entry name" value="NGF_2"/>
    <property type="match status" value="1"/>
</dbReference>
<gene>
    <name evidence="6" type="ORF">JZ751_015046</name>
</gene>
<keyword evidence="4" id="KW-0732">Signal</keyword>
<feature type="region of interest" description="Disordered" evidence="3">
    <location>
        <begin position="735"/>
        <end position="765"/>
    </location>
</feature>
<evidence type="ECO:0000313" key="6">
    <source>
        <dbReference type="EMBL" id="KAG9342839.1"/>
    </source>
</evidence>
<dbReference type="GO" id="GO:0008083">
    <property type="term" value="F:growth factor activity"/>
    <property type="evidence" value="ECO:0007669"/>
    <property type="project" value="UniProtKB-KW"/>
</dbReference>
<feature type="compositionally biased region" description="Basic and acidic residues" evidence="3">
    <location>
        <begin position="508"/>
        <end position="521"/>
    </location>
</feature>
<name>A0A8T2NRI4_9TELE</name>
<sequence length="785" mass="86715">MHWLPLVAMVIASALPFPHSPIPRLVTATPDNHTAPEPSRNLDNHTSPAPNWNPDNHTSPEPNRNPGNHAAPETNRNPGNHTAPETNRNLGNHTAPEPIRSPGNHTAPEPNRNLGNHTAPEPNRNPGNYTAPEPNRNPGNHTSPEPNRNPGNHTSPEPNRNPGNHTAPEPNRNPGNDTAPEPNRNPGNHTAPEPNRNPGNHTAPEPNWNPGNHTVPEPSRNPDNQRNNNCKHKSSNNSTYSNNSSGVDGMPASRSHRNHVYDSAQADDSQSGIKDKQSSTAEDFPLRRDLSQGGNPSPSITGQVEHSSPNIQKQDGHSFRHNPQGNKRQQYSSTGDAHSAQHLSVTPEVKNCKTQGEEHPENYISQDEHTLRDYKSQKGMSVKRQTLQDTVTQMGHYTYAEKRVEEGNDGTEGGPAAMEAGGPKLLEEAELLFLDAHPRVLFTSSSSPPKHPPLLLMLEAGLHDRVGEEERDEQDERSTHKSGEGEAGSWTEGGDRQVGRSTATDPITDSRVERKGEELMHPKPRPKRASADHDKRGERSVCEPANEWVTDKKTAIDMLGNMVTVLPEIQTPRGTLKQYFFETKCRQPDSRGTGGSGVSGRDCVGVDKKHWVSECRAKQSYVRALTAHPLKGVGWSVTGGVVFGVMGIQRKEEALHTKLHISLHVASWVLQRATVTAFTRKTHLFICHSACFILLFSAFQKMFFSQMMRSRPTHSRALTGRQKLAAYPLIAAKHSDRPRPAKSRTTGKLHRTARTKPHREAYDISLPITTRHQTTAVAQEKERDR</sequence>
<accession>A0A8T2NRI4</accession>
<dbReference type="GO" id="GO:0005163">
    <property type="term" value="F:nerve growth factor receptor binding"/>
    <property type="evidence" value="ECO:0007669"/>
    <property type="project" value="TreeGrafter"/>
</dbReference>
<dbReference type="GO" id="GO:0030424">
    <property type="term" value="C:axon"/>
    <property type="evidence" value="ECO:0007669"/>
    <property type="project" value="TreeGrafter"/>
</dbReference>
<keyword evidence="2" id="KW-0339">Growth factor</keyword>
<dbReference type="GO" id="GO:0038180">
    <property type="term" value="P:nerve growth factor signaling pathway"/>
    <property type="evidence" value="ECO:0007669"/>
    <property type="project" value="TreeGrafter"/>
</dbReference>
<dbReference type="GO" id="GO:0008021">
    <property type="term" value="C:synaptic vesicle"/>
    <property type="evidence" value="ECO:0007669"/>
    <property type="project" value="TreeGrafter"/>
</dbReference>
<dbReference type="AlphaFoldDB" id="A0A8T2NRI4"/>
<dbReference type="GO" id="GO:0030425">
    <property type="term" value="C:dendrite"/>
    <property type="evidence" value="ECO:0007669"/>
    <property type="project" value="TreeGrafter"/>
</dbReference>
<dbReference type="SUPFAM" id="SSF57501">
    <property type="entry name" value="Cystine-knot cytokines"/>
    <property type="match status" value="1"/>
</dbReference>
<comment type="caution">
    <text evidence="6">The sequence shown here is derived from an EMBL/GenBank/DDBJ whole genome shotgun (WGS) entry which is preliminary data.</text>
</comment>
<dbReference type="EMBL" id="JAFBMS010000025">
    <property type="protein sequence ID" value="KAG9342839.1"/>
    <property type="molecule type" value="Genomic_DNA"/>
</dbReference>
<dbReference type="InterPro" id="IPR029034">
    <property type="entry name" value="Cystine-knot_cytokine"/>
</dbReference>
<protein>
    <recommendedName>
        <fullName evidence="5">Nerve growth factor-related domain-containing protein</fullName>
    </recommendedName>
</protein>
<evidence type="ECO:0000256" key="4">
    <source>
        <dbReference type="SAM" id="SignalP"/>
    </source>
</evidence>
<feature type="compositionally biased region" description="Low complexity" evidence="3">
    <location>
        <begin position="235"/>
        <end position="245"/>
    </location>
</feature>
<evidence type="ECO:0000259" key="5">
    <source>
        <dbReference type="SMART" id="SM00140"/>
    </source>
</evidence>
<feature type="compositionally biased region" description="Polar residues" evidence="3">
    <location>
        <begin position="292"/>
        <end position="313"/>
    </location>
</feature>
<proteinExistence type="inferred from homology"/>
<evidence type="ECO:0000313" key="7">
    <source>
        <dbReference type="Proteomes" id="UP000824540"/>
    </source>
</evidence>
<dbReference type="GO" id="GO:0005615">
    <property type="term" value="C:extracellular space"/>
    <property type="evidence" value="ECO:0007669"/>
    <property type="project" value="TreeGrafter"/>
</dbReference>
<dbReference type="SMART" id="SM00140">
    <property type="entry name" value="NGF"/>
    <property type="match status" value="1"/>
</dbReference>
<organism evidence="6 7">
    <name type="scientific">Albula glossodonta</name>
    <name type="common">roundjaw bonefish</name>
    <dbReference type="NCBI Taxonomy" id="121402"/>
    <lineage>
        <taxon>Eukaryota</taxon>
        <taxon>Metazoa</taxon>
        <taxon>Chordata</taxon>
        <taxon>Craniata</taxon>
        <taxon>Vertebrata</taxon>
        <taxon>Euteleostomi</taxon>
        <taxon>Actinopterygii</taxon>
        <taxon>Neopterygii</taxon>
        <taxon>Teleostei</taxon>
        <taxon>Albuliformes</taxon>
        <taxon>Albulidae</taxon>
        <taxon>Albula</taxon>
    </lineage>
</organism>
<dbReference type="GO" id="GO:0048812">
    <property type="term" value="P:neuron projection morphogenesis"/>
    <property type="evidence" value="ECO:0007669"/>
    <property type="project" value="TreeGrafter"/>
</dbReference>
<dbReference type="PANTHER" id="PTHR11589">
    <property type="entry name" value="NERVE GROWTH FACTOR NGF -RELATED"/>
    <property type="match status" value="1"/>
</dbReference>
<dbReference type="GO" id="GO:0021675">
    <property type="term" value="P:nerve development"/>
    <property type="evidence" value="ECO:0007669"/>
    <property type="project" value="TreeGrafter"/>
</dbReference>
<reference evidence="6" key="1">
    <citation type="thesis" date="2021" institute="BYU ScholarsArchive" country="Provo, UT, USA">
        <title>Applications of and Algorithms for Genome Assembly and Genomic Analyses with an Emphasis on Marine Teleosts.</title>
        <authorList>
            <person name="Pickett B.D."/>
        </authorList>
    </citation>
    <scope>NUCLEOTIDE SEQUENCE</scope>
    <source>
        <strain evidence="6">HI-2016</strain>
    </source>
</reference>
<feature type="compositionally biased region" description="Basic and acidic residues" evidence="3">
    <location>
        <begin position="467"/>
        <end position="484"/>
    </location>
</feature>